<organism evidence="6">
    <name type="scientific">marine sediment metagenome</name>
    <dbReference type="NCBI Taxonomy" id="412755"/>
    <lineage>
        <taxon>unclassified sequences</taxon>
        <taxon>metagenomes</taxon>
        <taxon>ecological metagenomes</taxon>
    </lineage>
</organism>
<dbReference type="InterPro" id="IPR029052">
    <property type="entry name" value="Metallo-depent_PP-like"/>
</dbReference>
<gene>
    <name evidence="6" type="ORF">LCGC14_0908380</name>
</gene>
<name>A0A0F9NZ08_9ZZZZ</name>
<protein>
    <recommendedName>
        <fullName evidence="5">Calcineurin-like phosphoesterase domain-containing protein</fullName>
    </recommendedName>
</protein>
<dbReference type="Gene3D" id="3.60.21.10">
    <property type="match status" value="1"/>
</dbReference>
<proteinExistence type="inferred from homology"/>
<keyword evidence="3" id="KW-0408">Iron</keyword>
<keyword evidence="2" id="KW-0378">Hydrolase</keyword>
<evidence type="ECO:0000256" key="4">
    <source>
        <dbReference type="ARBA" id="ARBA00025742"/>
    </source>
</evidence>
<dbReference type="InterPro" id="IPR004843">
    <property type="entry name" value="Calcineurin-like_PHP"/>
</dbReference>
<dbReference type="AlphaFoldDB" id="A0A0F9NZ08"/>
<reference evidence="6" key="1">
    <citation type="journal article" date="2015" name="Nature">
        <title>Complex archaea that bridge the gap between prokaryotes and eukaryotes.</title>
        <authorList>
            <person name="Spang A."/>
            <person name="Saw J.H."/>
            <person name="Jorgensen S.L."/>
            <person name="Zaremba-Niedzwiedzka K."/>
            <person name="Martijn J."/>
            <person name="Lind A.E."/>
            <person name="van Eijk R."/>
            <person name="Schleper C."/>
            <person name="Guy L."/>
            <person name="Ettema T.J."/>
        </authorList>
    </citation>
    <scope>NUCLEOTIDE SEQUENCE</scope>
</reference>
<comment type="similarity">
    <text evidence="4">Belongs to the cyclic nucleotide phosphodiesterase class-III family.</text>
</comment>
<dbReference type="InterPro" id="IPR050884">
    <property type="entry name" value="CNP_phosphodiesterase-III"/>
</dbReference>
<accession>A0A0F9NZ08</accession>
<comment type="caution">
    <text evidence="6">The sequence shown here is derived from an EMBL/GenBank/DDBJ whole genome shotgun (WGS) entry which is preliminary data.</text>
</comment>
<dbReference type="SUPFAM" id="SSF56300">
    <property type="entry name" value="Metallo-dependent phosphatases"/>
    <property type="match status" value="1"/>
</dbReference>
<dbReference type="PANTHER" id="PTHR42988">
    <property type="entry name" value="PHOSPHOHYDROLASE"/>
    <property type="match status" value="1"/>
</dbReference>
<dbReference type="PANTHER" id="PTHR42988:SF2">
    <property type="entry name" value="CYCLIC NUCLEOTIDE PHOSPHODIESTERASE CBUA0032-RELATED"/>
    <property type="match status" value="1"/>
</dbReference>
<dbReference type="CDD" id="cd07400">
    <property type="entry name" value="MPP_1"/>
    <property type="match status" value="1"/>
</dbReference>
<sequence length="278" mass="31887">MAKKKLLIAHLTDFHAGSPYFITNLLTRAIDELNELKPDAVVITGDLTNMGFRQEFTTAKAFIDKIQCENIVIVPGNHDARNVGWVHFEELFGPRHKVLSLPKATIVALDSSEPDLDIGSIGRERYVWIREQFEKNKNDLKIFAMHHHLLPVPGTGRERNIVYDAGDLLETLIDSKVDLVLTGHKHVPWFWRFENMIVTVAATVSSLKLRGYIKPSYHLFEIEGNTISIYRKYPFGEKSLEGAFEKQEFGTKYLRWVKKDLRELMGLESQKGEPKPKK</sequence>
<feature type="domain" description="Calcineurin-like phosphoesterase" evidence="5">
    <location>
        <begin position="8"/>
        <end position="188"/>
    </location>
</feature>
<dbReference type="EMBL" id="LAZR01003005">
    <property type="protein sequence ID" value="KKN23094.1"/>
    <property type="molecule type" value="Genomic_DNA"/>
</dbReference>
<evidence type="ECO:0000256" key="3">
    <source>
        <dbReference type="ARBA" id="ARBA00023004"/>
    </source>
</evidence>
<evidence type="ECO:0000313" key="6">
    <source>
        <dbReference type="EMBL" id="KKN23094.1"/>
    </source>
</evidence>
<evidence type="ECO:0000259" key="5">
    <source>
        <dbReference type="Pfam" id="PF00149"/>
    </source>
</evidence>
<evidence type="ECO:0000256" key="1">
    <source>
        <dbReference type="ARBA" id="ARBA00022723"/>
    </source>
</evidence>
<dbReference type="Pfam" id="PF00149">
    <property type="entry name" value="Metallophos"/>
    <property type="match status" value="1"/>
</dbReference>
<evidence type="ECO:0000256" key="2">
    <source>
        <dbReference type="ARBA" id="ARBA00022801"/>
    </source>
</evidence>
<dbReference type="GO" id="GO:0016787">
    <property type="term" value="F:hydrolase activity"/>
    <property type="evidence" value="ECO:0007669"/>
    <property type="project" value="UniProtKB-KW"/>
</dbReference>
<keyword evidence="1" id="KW-0479">Metal-binding</keyword>
<dbReference type="GO" id="GO:0046872">
    <property type="term" value="F:metal ion binding"/>
    <property type="evidence" value="ECO:0007669"/>
    <property type="project" value="UniProtKB-KW"/>
</dbReference>